<dbReference type="EMBL" id="JACSNR010000001">
    <property type="protein sequence ID" value="MBM6922150.1"/>
    <property type="molecule type" value="Genomic_DNA"/>
</dbReference>
<comment type="caution">
    <text evidence="1">The sequence shown here is derived from an EMBL/GenBank/DDBJ whole genome shotgun (WGS) entry which is preliminary data.</text>
</comment>
<protein>
    <submittedName>
        <fullName evidence="1">Uncharacterized protein</fullName>
    </submittedName>
</protein>
<name>A0ABS2GI60_9FIRM</name>
<accession>A0ABS2GI60</accession>
<evidence type="ECO:0000313" key="2">
    <source>
        <dbReference type="Proteomes" id="UP000724149"/>
    </source>
</evidence>
<keyword evidence="2" id="KW-1185">Reference proteome</keyword>
<evidence type="ECO:0000313" key="1">
    <source>
        <dbReference type="EMBL" id="MBM6922150.1"/>
    </source>
</evidence>
<organism evidence="1 2">
    <name type="scientific">Hydrogenoanaerobacterium saccharovorans</name>
    <dbReference type="NCBI Taxonomy" id="474960"/>
    <lineage>
        <taxon>Bacteria</taxon>
        <taxon>Bacillati</taxon>
        <taxon>Bacillota</taxon>
        <taxon>Clostridia</taxon>
        <taxon>Eubacteriales</taxon>
        <taxon>Oscillospiraceae</taxon>
        <taxon>Hydrogenoanaerobacterium</taxon>
    </lineage>
</organism>
<sequence length="64" mass="7037">MMDFLCQKKGIGVAVSGSMAGFMHKSGHFSVTKIIFNIAEKITTHLCILPFDNFGKEEKTACNL</sequence>
<gene>
    <name evidence="1" type="ORF">H9X81_00385</name>
</gene>
<dbReference type="Proteomes" id="UP000724149">
    <property type="component" value="Unassembled WGS sequence"/>
</dbReference>
<dbReference type="RefSeq" id="WP_204719186.1">
    <property type="nucleotide sequence ID" value="NZ_JACSNR010000001.1"/>
</dbReference>
<proteinExistence type="predicted"/>
<reference evidence="1 2" key="1">
    <citation type="journal article" date="2021" name="Sci. Rep.">
        <title>The distribution of antibiotic resistance genes in chicken gut microbiota commensals.</title>
        <authorList>
            <person name="Juricova H."/>
            <person name="Matiasovicova J."/>
            <person name="Kubasova T."/>
            <person name="Cejkova D."/>
            <person name="Rychlik I."/>
        </authorList>
    </citation>
    <scope>NUCLEOTIDE SEQUENCE [LARGE SCALE GENOMIC DNA]</scope>
    <source>
        <strain evidence="1 2">An564</strain>
    </source>
</reference>